<name>W3X8X0_PESFW</name>
<feature type="compositionally biased region" description="Basic and acidic residues" evidence="2">
    <location>
        <begin position="200"/>
        <end position="209"/>
    </location>
</feature>
<feature type="compositionally biased region" description="Low complexity" evidence="2">
    <location>
        <begin position="452"/>
        <end position="462"/>
    </location>
</feature>
<feature type="region of interest" description="Disordered" evidence="2">
    <location>
        <begin position="329"/>
        <end position="362"/>
    </location>
</feature>
<keyword evidence="5" id="KW-1185">Reference proteome</keyword>
<feature type="compositionally biased region" description="Acidic residues" evidence="2">
    <location>
        <begin position="130"/>
        <end position="146"/>
    </location>
</feature>
<protein>
    <recommendedName>
        <fullName evidence="3">DUF3835 domain-containing protein</fullName>
    </recommendedName>
</protein>
<dbReference type="OMA" id="LNARGMW"/>
<dbReference type="InterPro" id="IPR039553">
    <property type="entry name" value="Prefoldin-like"/>
</dbReference>
<evidence type="ECO:0000256" key="1">
    <source>
        <dbReference type="SAM" id="Coils"/>
    </source>
</evidence>
<feature type="region of interest" description="Disordered" evidence="2">
    <location>
        <begin position="189"/>
        <end position="253"/>
    </location>
</feature>
<reference evidence="5" key="1">
    <citation type="journal article" date="2015" name="BMC Genomics">
        <title>Genomic and transcriptomic analysis of the endophytic fungus Pestalotiopsis fici reveals its lifestyle and high potential for synthesis of natural products.</title>
        <authorList>
            <person name="Wang X."/>
            <person name="Zhang X."/>
            <person name="Liu L."/>
            <person name="Xiang M."/>
            <person name="Wang W."/>
            <person name="Sun X."/>
            <person name="Che Y."/>
            <person name="Guo L."/>
            <person name="Liu G."/>
            <person name="Guo L."/>
            <person name="Wang C."/>
            <person name="Yin W.B."/>
            <person name="Stadler M."/>
            <person name="Zhang X."/>
            <person name="Liu X."/>
        </authorList>
    </citation>
    <scope>NUCLEOTIDE SEQUENCE [LARGE SCALE GENOMIC DNA]</scope>
    <source>
        <strain evidence="5">W106-1 / CGMCC3.15140</strain>
    </source>
</reference>
<feature type="coiled-coil region" evidence="1">
    <location>
        <begin position="3"/>
        <end position="30"/>
    </location>
</feature>
<keyword evidence="1" id="KW-0175">Coiled coil</keyword>
<dbReference type="GO" id="GO:0019212">
    <property type="term" value="F:phosphatase inhibitor activity"/>
    <property type="evidence" value="ECO:0007669"/>
    <property type="project" value="TreeGrafter"/>
</dbReference>
<dbReference type="GO" id="GO:0000122">
    <property type="term" value="P:negative regulation of transcription by RNA polymerase II"/>
    <property type="evidence" value="ECO:0007669"/>
    <property type="project" value="TreeGrafter"/>
</dbReference>
<dbReference type="OrthoDB" id="21413at2759"/>
<feature type="compositionally biased region" description="Low complexity" evidence="2">
    <location>
        <begin position="218"/>
        <end position="228"/>
    </location>
</feature>
<evidence type="ECO:0000256" key="2">
    <source>
        <dbReference type="SAM" id="MobiDB-lite"/>
    </source>
</evidence>
<proteinExistence type="predicted"/>
<dbReference type="PANTHER" id="PTHR15111:SF0">
    <property type="entry name" value="UNCONVENTIONAL PREFOLDIN RPB5 INTERACTOR 1"/>
    <property type="match status" value="1"/>
</dbReference>
<dbReference type="Proteomes" id="UP000030651">
    <property type="component" value="Unassembled WGS sequence"/>
</dbReference>
<dbReference type="Pfam" id="PF13758">
    <property type="entry name" value="Prefoldin_3"/>
    <property type="match status" value="1"/>
</dbReference>
<dbReference type="RefSeq" id="XP_007833611.1">
    <property type="nucleotide sequence ID" value="XM_007835420.1"/>
</dbReference>
<dbReference type="eggNOG" id="ENOG502QVS0">
    <property type="taxonomic scope" value="Eukaryota"/>
</dbReference>
<dbReference type="InterPro" id="IPR052255">
    <property type="entry name" value="RNA_pol_II_subunit5-mediator"/>
</dbReference>
<evidence type="ECO:0000313" key="5">
    <source>
        <dbReference type="Proteomes" id="UP000030651"/>
    </source>
</evidence>
<evidence type="ECO:0000259" key="3">
    <source>
        <dbReference type="Pfam" id="PF12927"/>
    </source>
</evidence>
<dbReference type="HOGENOM" id="CLU_030204_0_0_1"/>
<organism evidence="4 5">
    <name type="scientific">Pestalotiopsis fici (strain W106-1 / CGMCC3.15140)</name>
    <dbReference type="NCBI Taxonomy" id="1229662"/>
    <lineage>
        <taxon>Eukaryota</taxon>
        <taxon>Fungi</taxon>
        <taxon>Dikarya</taxon>
        <taxon>Ascomycota</taxon>
        <taxon>Pezizomycotina</taxon>
        <taxon>Sordariomycetes</taxon>
        <taxon>Xylariomycetidae</taxon>
        <taxon>Amphisphaeriales</taxon>
        <taxon>Sporocadaceae</taxon>
        <taxon>Pestalotiopsis</taxon>
    </lineage>
</organism>
<feature type="compositionally biased region" description="Basic and acidic residues" evidence="2">
    <location>
        <begin position="381"/>
        <end position="393"/>
    </location>
</feature>
<feature type="region of interest" description="Disordered" evidence="2">
    <location>
        <begin position="508"/>
        <end position="530"/>
    </location>
</feature>
<accession>W3X8X0</accession>
<feature type="region of interest" description="Disordered" evidence="2">
    <location>
        <begin position="451"/>
        <end position="474"/>
    </location>
</feature>
<feature type="region of interest" description="Disordered" evidence="2">
    <location>
        <begin position="413"/>
        <end position="436"/>
    </location>
</feature>
<feature type="compositionally biased region" description="Basic and acidic residues" evidence="2">
    <location>
        <begin position="229"/>
        <end position="253"/>
    </location>
</feature>
<dbReference type="GO" id="GO:0003682">
    <property type="term" value="F:chromatin binding"/>
    <property type="evidence" value="ECO:0007669"/>
    <property type="project" value="TreeGrafter"/>
</dbReference>
<dbReference type="InterPro" id="IPR024325">
    <property type="entry name" value="DUF3835"/>
</dbReference>
<dbReference type="AlphaFoldDB" id="W3X8X0"/>
<sequence>MSADGSIEQLEQQRQKLEETAQRTRALLDEWRQWKQDYEGLKRELDSVPSDAPPSEIQKVRAAYKGRLVKEQELANIFGEKNTQRRDQITSTLVNRADYVGRNISTLEKQLIAIETELSLTVEHDNDSSTSEDEYIPDDEYPEDDSGLPVTEILEELDEDDNVISYSLRTPGNNQPQLMEALEKAGLKEIPSAPATVSKKGKEVERPAEKAQAPVRLPSSKPSSASVPPKEKMTAVNEEPAKPQTEKKSVRFTEETKAAEVLADTQPEYMTLTAASIDELMREANKQEAMISDPRIPNDEDEDDAQLRRDMLQYNLSELNPVIAELTLEDGAVTDDDEDGWDLDEDEDYDTEDEDQWGRSKASYINDEYRQKMLEIEQRLRNHTFESSTKDDASNSNDTDNMMEGIAKIRVKNEDAVPGSVPNSSASSLKPEVASDAKKNVRFASTLDVAEESAPAPAVKPAAVPPVKPQTPEVDPLSDIVERKSPAALPASAPAPVAKKASRFKMARGDGAANGGPTFKAPVASDGSVISPEVPVSEQQFAPSGPEGQTMATAVLERAPTDTAREPDEFDADMLKQQAAVEYHKVRNRMIQKQGGFMKEDESPIQPLDEEEGGPKRMSRFKAARLAKS</sequence>
<dbReference type="Pfam" id="PF12927">
    <property type="entry name" value="DUF3835"/>
    <property type="match status" value="1"/>
</dbReference>
<gene>
    <name evidence="4" type="ORF">PFICI_06839</name>
</gene>
<dbReference type="GeneID" id="19271852"/>
<feature type="region of interest" description="Disordered" evidence="2">
    <location>
        <begin position="123"/>
        <end position="147"/>
    </location>
</feature>
<evidence type="ECO:0000313" key="4">
    <source>
        <dbReference type="EMBL" id="ETS81837.1"/>
    </source>
</evidence>
<feature type="compositionally biased region" description="Acidic residues" evidence="2">
    <location>
        <begin position="332"/>
        <end position="355"/>
    </location>
</feature>
<feature type="region of interest" description="Disordered" evidence="2">
    <location>
        <begin position="381"/>
        <end position="400"/>
    </location>
</feature>
<feature type="region of interest" description="Disordered" evidence="2">
    <location>
        <begin position="594"/>
        <end position="629"/>
    </location>
</feature>
<feature type="domain" description="DUF3835" evidence="3">
    <location>
        <begin position="551"/>
        <end position="626"/>
    </location>
</feature>
<dbReference type="EMBL" id="KI912112">
    <property type="protein sequence ID" value="ETS81837.1"/>
    <property type="molecule type" value="Genomic_DNA"/>
</dbReference>
<dbReference type="PANTHER" id="PTHR15111">
    <property type="entry name" value="RNA POLYMERASE II SUBUNIT 5-MEDIATING PROTEIN NNX3"/>
    <property type="match status" value="1"/>
</dbReference>
<dbReference type="GO" id="GO:0003714">
    <property type="term" value="F:transcription corepressor activity"/>
    <property type="evidence" value="ECO:0007669"/>
    <property type="project" value="TreeGrafter"/>
</dbReference>
<dbReference type="InParanoid" id="W3X8X0"/>
<dbReference type="KEGG" id="pfy:PFICI_06839"/>
<feature type="compositionally biased region" description="Basic residues" evidence="2">
    <location>
        <begin position="617"/>
        <end position="629"/>
    </location>
</feature>